<dbReference type="Pfam" id="PF06155">
    <property type="entry name" value="GBBH-like_N"/>
    <property type="match status" value="1"/>
</dbReference>
<evidence type="ECO:0000313" key="4">
    <source>
        <dbReference type="EMBL" id="RKP56062.1"/>
    </source>
</evidence>
<proteinExistence type="predicted"/>
<dbReference type="Gene3D" id="3.30.2020.30">
    <property type="match status" value="1"/>
</dbReference>
<dbReference type="EMBL" id="RBZU01000004">
    <property type="protein sequence ID" value="RKP56062.1"/>
    <property type="molecule type" value="Genomic_DNA"/>
</dbReference>
<dbReference type="AlphaFoldDB" id="A0A494XZX9"/>
<comment type="caution">
    <text evidence="4">The sequence shown here is derived from an EMBL/GenBank/DDBJ whole genome shotgun (WGS) entry which is preliminary data.</text>
</comment>
<dbReference type="Proteomes" id="UP000270342">
    <property type="component" value="Unassembled WGS sequence"/>
</dbReference>
<dbReference type="RefSeq" id="WP_121086966.1">
    <property type="nucleotide sequence ID" value="NZ_RBZU01000004.1"/>
</dbReference>
<organism evidence="4 5">
    <name type="scientific">Pararobbsia silviterrae</name>
    <dbReference type="NCBI Taxonomy" id="1792498"/>
    <lineage>
        <taxon>Bacteria</taxon>
        <taxon>Pseudomonadati</taxon>
        <taxon>Pseudomonadota</taxon>
        <taxon>Betaproteobacteria</taxon>
        <taxon>Burkholderiales</taxon>
        <taxon>Burkholderiaceae</taxon>
        <taxon>Pararobbsia</taxon>
    </lineage>
</organism>
<evidence type="ECO:0000256" key="1">
    <source>
        <dbReference type="ARBA" id="ARBA00022723"/>
    </source>
</evidence>
<dbReference type="PANTHER" id="PTHR35303:SF8">
    <property type="entry name" value="GAMMA-BUTYROBETAINE HYDROXYLASE-LIKE N-TERMINAL DOMAIN-CONTAINING PROTEIN"/>
    <property type="match status" value="1"/>
</dbReference>
<keyword evidence="5" id="KW-1185">Reference proteome</keyword>
<sequence length="98" mass="10764">MNTPTEIRLDTARRALALTWADGDTRTLTHVQLRAACPCADCRTLRLRGNDVEANPDVVLTGIEPAGYGVQLVFSDGHARGIYPWPYLEALAARRDAD</sequence>
<protein>
    <submittedName>
        <fullName evidence="4">DUF971 domain-containing protein</fullName>
    </submittedName>
</protein>
<evidence type="ECO:0000313" key="5">
    <source>
        <dbReference type="Proteomes" id="UP000270342"/>
    </source>
</evidence>
<keyword evidence="2" id="KW-0408">Iron</keyword>
<keyword evidence="1" id="KW-0479">Metal-binding</keyword>
<evidence type="ECO:0000256" key="2">
    <source>
        <dbReference type="ARBA" id="ARBA00023004"/>
    </source>
</evidence>
<dbReference type="GO" id="GO:0046872">
    <property type="term" value="F:metal ion binding"/>
    <property type="evidence" value="ECO:0007669"/>
    <property type="project" value="UniProtKB-KW"/>
</dbReference>
<accession>A0A494XZX9</accession>
<gene>
    <name evidence="4" type="ORF">D7S86_12440</name>
</gene>
<dbReference type="PANTHER" id="PTHR35303">
    <property type="entry name" value="OS02G0197800 PROTEIN"/>
    <property type="match status" value="1"/>
</dbReference>
<name>A0A494XZX9_9BURK</name>
<dbReference type="InterPro" id="IPR038492">
    <property type="entry name" value="GBBH-like_N_sf"/>
</dbReference>
<dbReference type="InterPro" id="IPR010376">
    <property type="entry name" value="GBBH-like_N"/>
</dbReference>
<feature type="domain" description="Gamma-butyrobetaine hydroxylase-like N-terminal" evidence="3">
    <location>
        <begin position="7"/>
        <end position="88"/>
    </location>
</feature>
<evidence type="ECO:0000259" key="3">
    <source>
        <dbReference type="Pfam" id="PF06155"/>
    </source>
</evidence>
<reference evidence="4 5" key="1">
    <citation type="submission" date="2018-10" db="EMBL/GenBank/DDBJ databases">
        <title>Robbsia sp. DHC34, isolated from soil.</title>
        <authorList>
            <person name="Gao Z.-H."/>
            <person name="Qiu L.-H."/>
        </authorList>
    </citation>
    <scope>NUCLEOTIDE SEQUENCE [LARGE SCALE GENOMIC DNA]</scope>
    <source>
        <strain evidence="4 5">DHC34</strain>
    </source>
</reference>
<dbReference type="OrthoDB" id="9794178at2"/>